<keyword evidence="1" id="KW-0863">Zinc-finger</keyword>
<accession>A0A1J1J2Z8</accession>
<evidence type="ECO:0000313" key="3">
    <source>
        <dbReference type="EMBL" id="CRL06744.1"/>
    </source>
</evidence>
<protein>
    <submittedName>
        <fullName evidence="3">CLUMA_CG019670, isoform A</fullName>
    </submittedName>
</protein>
<keyword evidence="1" id="KW-0479">Metal-binding</keyword>
<name>A0A1J1J2Z8_9DIPT</name>
<dbReference type="InterPro" id="IPR013087">
    <property type="entry name" value="Znf_C2H2_type"/>
</dbReference>
<dbReference type="Proteomes" id="UP000183832">
    <property type="component" value="Unassembled WGS sequence"/>
</dbReference>
<proteinExistence type="predicted"/>
<reference evidence="3 4" key="1">
    <citation type="submission" date="2015-04" db="EMBL/GenBank/DDBJ databases">
        <authorList>
            <person name="Syromyatnikov M.Y."/>
            <person name="Popov V.N."/>
        </authorList>
    </citation>
    <scope>NUCLEOTIDE SEQUENCE [LARGE SCALE GENOMIC DNA]</scope>
</reference>
<dbReference type="AlphaFoldDB" id="A0A1J1J2Z8"/>
<feature type="domain" description="C2H2-type" evidence="2">
    <location>
        <begin position="75"/>
        <end position="103"/>
    </location>
</feature>
<dbReference type="GO" id="GO:0008270">
    <property type="term" value="F:zinc ion binding"/>
    <property type="evidence" value="ECO:0007669"/>
    <property type="project" value="UniProtKB-KW"/>
</dbReference>
<organism evidence="3 4">
    <name type="scientific">Clunio marinus</name>
    <dbReference type="NCBI Taxonomy" id="568069"/>
    <lineage>
        <taxon>Eukaryota</taxon>
        <taxon>Metazoa</taxon>
        <taxon>Ecdysozoa</taxon>
        <taxon>Arthropoda</taxon>
        <taxon>Hexapoda</taxon>
        <taxon>Insecta</taxon>
        <taxon>Pterygota</taxon>
        <taxon>Neoptera</taxon>
        <taxon>Endopterygota</taxon>
        <taxon>Diptera</taxon>
        <taxon>Nematocera</taxon>
        <taxon>Chironomoidea</taxon>
        <taxon>Chironomidae</taxon>
        <taxon>Clunio</taxon>
    </lineage>
</organism>
<evidence type="ECO:0000259" key="2">
    <source>
        <dbReference type="PROSITE" id="PS50157"/>
    </source>
</evidence>
<dbReference type="PROSITE" id="PS50157">
    <property type="entry name" value="ZINC_FINGER_C2H2_2"/>
    <property type="match status" value="1"/>
</dbReference>
<dbReference type="EMBL" id="CVRI01000067">
    <property type="protein sequence ID" value="CRL06744.1"/>
    <property type="molecule type" value="Genomic_DNA"/>
</dbReference>
<evidence type="ECO:0000256" key="1">
    <source>
        <dbReference type="PROSITE-ProRule" id="PRU00042"/>
    </source>
</evidence>
<keyword evidence="4" id="KW-1185">Reference proteome</keyword>
<keyword evidence="1" id="KW-0862">Zinc</keyword>
<sequence length="156" mass="17841">MFVIYSFTEAPPSGDGEKNQTNQIVLKGSSADKIKVAIQNFCSQHQIQFGSPKDNKKNYLKLKIFTKRLSMNLEFICKINCPSVFTEKYNLQRHVRNKNCEESKDESETIEALKMEVIILNNRIAMLKKKANEQSAVCEESSTTTKSTEPCELCHR</sequence>
<gene>
    <name evidence="3" type="ORF">CLUMA_CG019670</name>
</gene>
<evidence type="ECO:0000313" key="4">
    <source>
        <dbReference type="Proteomes" id="UP000183832"/>
    </source>
</evidence>